<feature type="transmembrane region" description="Helical" evidence="1">
    <location>
        <begin position="158"/>
        <end position="179"/>
    </location>
</feature>
<keyword evidence="1" id="KW-0812">Transmembrane</keyword>
<dbReference type="RefSeq" id="WP_126864999.1">
    <property type="nucleotide sequence ID" value="NZ_JAUSTX010000007.1"/>
</dbReference>
<feature type="transmembrane region" description="Helical" evidence="1">
    <location>
        <begin position="126"/>
        <end position="152"/>
    </location>
</feature>
<proteinExistence type="predicted"/>
<dbReference type="AlphaFoldDB" id="A0A3S0UCS6"/>
<evidence type="ECO:0000256" key="1">
    <source>
        <dbReference type="SAM" id="Phobius"/>
    </source>
</evidence>
<dbReference type="Proteomes" id="UP000267430">
    <property type="component" value="Unassembled WGS sequence"/>
</dbReference>
<sequence length="335" mass="38643">MDTTSHIIIGLGLGAFAQIDPVVAESSLSHAVIIGTVFGSNAPDFDCVFKLNGNGSYYRNHRGWSHSLPALPLWSFFVSGSIYTFFPGPSFFHLFFWTFLAVVIHVLLDLFNVYGTQVFRPFSAKWIAFDSIPLIDPYILMLHIVGFALLPVFEAGKIFSFVYLLMALYILIRTAYAWLIKKDLEDSFRNVIRIKLIPRAGIFKWDLLIETEDHFLFGVYSVRNLIIELTLSKKVEHPELVRESRNAQPVSDFLASTNYAYPFVQQRKNGYFVYWKDLRFRTNKFFPYLVVMFISSDLKSKVSYIGWLHSLKQYKKVLRKLEKNSGSLKGKETSY</sequence>
<dbReference type="InterPro" id="IPR007404">
    <property type="entry name" value="YdjM-like"/>
</dbReference>
<dbReference type="Pfam" id="PF04307">
    <property type="entry name" value="YdjM"/>
    <property type="match status" value="1"/>
</dbReference>
<organism evidence="2 3">
    <name type="scientific">Peribacillus cavernae</name>
    <dbReference type="NCBI Taxonomy" id="1674310"/>
    <lineage>
        <taxon>Bacteria</taxon>
        <taxon>Bacillati</taxon>
        <taxon>Bacillota</taxon>
        <taxon>Bacilli</taxon>
        <taxon>Bacillales</taxon>
        <taxon>Bacillaceae</taxon>
        <taxon>Peribacillus</taxon>
    </lineage>
</organism>
<accession>A0A3S0UCS6</accession>
<feature type="transmembrane region" description="Helical" evidence="1">
    <location>
        <begin position="68"/>
        <end position="86"/>
    </location>
</feature>
<dbReference type="PANTHER" id="PTHR40031">
    <property type="entry name" value="HYPOTHETICAL MEMBRANE SPANNING PROTEIN"/>
    <property type="match status" value="1"/>
</dbReference>
<dbReference type="InterPro" id="IPR053170">
    <property type="entry name" value="Transcription_regulator"/>
</dbReference>
<keyword evidence="2" id="KW-0378">Hydrolase</keyword>
<protein>
    <submittedName>
        <fullName evidence="2">Metal-dependent hydrolase</fullName>
    </submittedName>
</protein>
<reference evidence="2 3" key="1">
    <citation type="submission" date="2018-12" db="EMBL/GenBank/DDBJ databases">
        <title>Bacillus chawlae sp. nov., Bacillus glennii sp. nov., and Bacillus saganii sp. nov. Isolated from the Vehicle Assembly Building at Kennedy Space Center where the Viking Spacecraft were Assembled.</title>
        <authorList>
            <person name="Seuylemezian A."/>
            <person name="Vaishampayan P."/>
        </authorList>
    </citation>
    <scope>NUCLEOTIDE SEQUENCE [LARGE SCALE GENOMIC DNA]</scope>
    <source>
        <strain evidence="2 3">L5</strain>
    </source>
</reference>
<comment type="caution">
    <text evidence="2">The sequence shown here is derived from an EMBL/GenBank/DDBJ whole genome shotgun (WGS) entry which is preliminary data.</text>
</comment>
<dbReference type="EMBL" id="RYZZ01000015">
    <property type="protein sequence ID" value="RUQ28575.1"/>
    <property type="molecule type" value="Genomic_DNA"/>
</dbReference>
<dbReference type="PANTHER" id="PTHR40031:SF1">
    <property type="entry name" value="MEMBRANE-BOUND METAL-DEPENDENT HYDROLASE"/>
    <property type="match status" value="1"/>
</dbReference>
<evidence type="ECO:0000313" key="2">
    <source>
        <dbReference type="EMBL" id="RUQ28575.1"/>
    </source>
</evidence>
<keyword evidence="1" id="KW-0472">Membrane</keyword>
<feature type="transmembrane region" description="Helical" evidence="1">
    <location>
        <begin position="92"/>
        <end position="114"/>
    </location>
</feature>
<name>A0A3S0UCS6_9BACI</name>
<keyword evidence="3" id="KW-1185">Reference proteome</keyword>
<keyword evidence="1" id="KW-1133">Transmembrane helix</keyword>
<evidence type="ECO:0000313" key="3">
    <source>
        <dbReference type="Proteomes" id="UP000267430"/>
    </source>
</evidence>
<gene>
    <name evidence="2" type="ORF">ELQ35_11685</name>
</gene>
<dbReference type="OrthoDB" id="110250at2"/>
<dbReference type="GO" id="GO:0016787">
    <property type="term" value="F:hydrolase activity"/>
    <property type="evidence" value="ECO:0007669"/>
    <property type="project" value="UniProtKB-KW"/>
</dbReference>